<dbReference type="InterPro" id="IPR007016">
    <property type="entry name" value="O-antigen_ligase-rel_domated"/>
</dbReference>
<evidence type="ECO:0000259" key="6">
    <source>
        <dbReference type="Pfam" id="PF04932"/>
    </source>
</evidence>
<dbReference type="GO" id="GO:0016874">
    <property type="term" value="F:ligase activity"/>
    <property type="evidence" value="ECO:0007669"/>
    <property type="project" value="UniProtKB-KW"/>
</dbReference>
<evidence type="ECO:0000256" key="4">
    <source>
        <dbReference type="ARBA" id="ARBA00023136"/>
    </source>
</evidence>
<dbReference type="AlphaFoldDB" id="A0A0N0XM93"/>
<organism evidence="8 9">
    <name type="scientific">Amantichitinum ursilacus</name>
    <dbReference type="NCBI Taxonomy" id="857265"/>
    <lineage>
        <taxon>Bacteria</taxon>
        <taxon>Pseudomonadati</taxon>
        <taxon>Pseudomonadota</taxon>
        <taxon>Betaproteobacteria</taxon>
        <taxon>Neisseriales</taxon>
        <taxon>Chitinibacteraceae</taxon>
        <taxon>Amantichitinum</taxon>
    </lineage>
</organism>
<accession>A0A0N0XM93</accession>
<dbReference type="Proteomes" id="UP000037939">
    <property type="component" value="Unassembled WGS sequence"/>
</dbReference>
<evidence type="ECO:0000256" key="3">
    <source>
        <dbReference type="ARBA" id="ARBA00022989"/>
    </source>
</evidence>
<proteinExistence type="predicted"/>
<keyword evidence="2 5" id="KW-0812">Transmembrane</keyword>
<keyword evidence="4 5" id="KW-0472">Membrane</keyword>
<keyword evidence="3 5" id="KW-1133">Transmembrane helix</keyword>
<gene>
    <name evidence="8" type="ORF">WG78_05005</name>
</gene>
<dbReference type="InterPro" id="IPR021797">
    <property type="entry name" value="Wzy_C_2"/>
</dbReference>
<evidence type="ECO:0000313" key="8">
    <source>
        <dbReference type="EMBL" id="KPC53980.1"/>
    </source>
</evidence>
<evidence type="ECO:0000313" key="9">
    <source>
        <dbReference type="Proteomes" id="UP000037939"/>
    </source>
</evidence>
<dbReference type="EMBL" id="LAQT01000003">
    <property type="protein sequence ID" value="KPC53980.1"/>
    <property type="molecule type" value="Genomic_DNA"/>
</dbReference>
<evidence type="ECO:0000256" key="2">
    <source>
        <dbReference type="ARBA" id="ARBA00022692"/>
    </source>
</evidence>
<dbReference type="GO" id="GO:0016020">
    <property type="term" value="C:membrane"/>
    <property type="evidence" value="ECO:0007669"/>
    <property type="project" value="UniProtKB-SubCell"/>
</dbReference>
<feature type="transmembrane region" description="Helical" evidence="5">
    <location>
        <begin position="125"/>
        <end position="146"/>
    </location>
</feature>
<comment type="caution">
    <text evidence="8">The sequence shown here is derived from an EMBL/GenBank/DDBJ whole genome shotgun (WGS) entry which is preliminary data.</text>
</comment>
<feature type="transmembrane region" description="Helical" evidence="5">
    <location>
        <begin position="188"/>
        <end position="204"/>
    </location>
</feature>
<keyword evidence="9" id="KW-1185">Reference proteome</keyword>
<keyword evidence="8" id="KW-0436">Ligase</keyword>
<dbReference type="STRING" id="857265.WG78_05005"/>
<feature type="transmembrane region" description="Helical" evidence="5">
    <location>
        <begin position="67"/>
        <end position="89"/>
    </location>
</feature>
<feature type="transmembrane region" description="Helical" evidence="5">
    <location>
        <begin position="95"/>
        <end position="113"/>
    </location>
</feature>
<evidence type="ECO:0000259" key="7">
    <source>
        <dbReference type="Pfam" id="PF11846"/>
    </source>
</evidence>
<reference evidence="8 9" key="1">
    <citation type="submission" date="2015-07" db="EMBL/GenBank/DDBJ databases">
        <title>Draft genome sequence of the Amantichitinum ursilacus IGB-41, a new chitin-degrading bacterium.</title>
        <authorList>
            <person name="Kirstahler P."/>
            <person name="Guenther M."/>
            <person name="Grumaz C."/>
            <person name="Rupp S."/>
            <person name="Zibek S."/>
            <person name="Sohn K."/>
        </authorList>
    </citation>
    <scope>NUCLEOTIDE SEQUENCE [LARGE SCALE GENOMIC DNA]</scope>
    <source>
        <strain evidence="8 9">IGB-41</strain>
    </source>
</reference>
<dbReference type="OrthoDB" id="4448at2"/>
<sequence length="590" mass="65243">MKHYSLRVYQALLFLLAAVPCGIPYRYPPNPVFPSELAAYGFCGLLILAAALLPAQPAHKRTGLPLMSLPWFLLAAVLAIQVVVLPLYYWSERTIPLAYLIGAGLTVWSLARARDEFTLQPLAEALAWGLLVGALFNSGTAVPQVIQVIKNGSGLVFGNIGQKNMYGHYLTWGIAAAAWLMADRKLPVWSWALLVSWLALSTAWCGSRSILVYICVWIVFGGVLFASTRGLNRRFAGFLLASAALMLAMQFIAPLISEIIQSFEHAKNAVPTGLSRLDSNGARRLVEWHKAWTVFTEHPILGIGWGAYGAESVRLQVIPAFARVEESVLFTHCHNSLLNLMAETGIIGTGVVVAPILMAFGALWRRRHDAVTVFAASLVLVSILHSLVEYPLWYFHFFGPFAVMLFFLFDATPFGEDSTALRRTVAIAAGALVFALGIAGTHYYIKLYPIMDTSSRAGENARRMKLLEELRENPLVDYFAEFGLSNFVTASRSDIGWKLGLVSRLNAVHPYPGQLSDESIMLALQGKDMALAHTRMRQAVFAFPESLGYFRNEVSKYPTEPNVQLLMRDVEDGEVMFGKRAYNPDDDSDE</sequence>
<evidence type="ECO:0000256" key="5">
    <source>
        <dbReference type="SAM" id="Phobius"/>
    </source>
</evidence>
<feature type="transmembrane region" description="Helical" evidence="5">
    <location>
        <begin position="235"/>
        <end position="256"/>
    </location>
</feature>
<feature type="transmembrane region" description="Helical" evidence="5">
    <location>
        <begin position="424"/>
        <end position="445"/>
    </location>
</feature>
<dbReference type="Pfam" id="PF04932">
    <property type="entry name" value="Wzy_C"/>
    <property type="match status" value="1"/>
</dbReference>
<feature type="transmembrane region" description="Helical" evidence="5">
    <location>
        <begin position="371"/>
        <end position="388"/>
    </location>
</feature>
<dbReference type="PANTHER" id="PTHR37422:SF21">
    <property type="entry name" value="EXOQ-LIKE PROTEIN"/>
    <property type="match status" value="1"/>
</dbReference>
<comment type="subcellular location">
    <subcellularLocation>
        <location evidence="1">Membrane</location>
        <topology evidence="1">Multi-pass membrane protein</topology>
    </subcellularLocation>
</comment>
<feature type="domain" description="Virulence factor membrane-bound polymerase C-terminal" evidence="7">
    <location>
        <begin position="375"/>
        <end position="547"/>
    </location>
</feature>
<dbReference type="RefSeq" id="WP_053936697.1">
    <property type="nucleotide sequence ID" value="NZ_LAQT01000003.1"/>
</dbReference>
<feature type="transmembrane region" description="Helical" evidence="5">
    <location>
        <begin position="394"/>
        <end position="412"/>
    </location>
</feature>
<dbReference type="PANTHER" id="PTHR37422">
    <property type="entry name" value="TEICHURONIC ACID BIOSYNTHESIS PROTEIN TUAE"/>
    <property type="match status" value="1"/>
</dbReference>
<feature type="domain" description="O-antigen ligase-related" evidence="6">
    <location>
        <begin position="195"/>
        <end position="351"/>
    </location>
</feature>
<dbReference type="Pfam" id="PF11846">
    <property type="entry name" value="Wzy_C_2"/>
    <property type="match status" value="1"/>
</dbReference>
<dbReference type="InterPro" id="IPR051533">
    <property type="entry name" value="WaaL-like"/>
</dbReference>
<evidence type="ECO:0000256" key="1">
    <source>
        <dbReference type="ARBA" id="ARBA00004141"/>
    </source>
</evidence>
<protein>
    <submittedName>
        <fullName evidence="8">O-Antigen ligase</fullName>
    </submittedName>
</protein>
<feature type="transmembrane region" description="Helical" evidence="5">
    <location>
        <begin position="210"/>
        <end position="228"/>
    </location>
</feature>
<feature type="transmembrane region" description="Helical" evidence="5">
    <location>
        <begin position="37"/>
        <end position="55"/>
    </location>
</feature>
<feature type="transmembrane region" description="Helical" evidence="5">
    <location>
        <begin position="166"/>
        <end position="181"/>
    </location>
</feature>
<name>A0A0N0XM93_9NEIS</name>
<feature type="transmembrane region" description="Helical" evidence="5">
    <location>
        <begin position="345"/>
        <end position="364"/>
    </location>
</feature>